<dbReference type="Gene3D" id="3.40.50.300">
    <property type="entry name" value="P-loop containing nucleotide triphosphate hydrolases"/>
    <property type="match status" value="1"/>
</dbReference>
<name>A0A846XGB5_9NOCA</name>
<keyword evidence="7" id="KW-1185">Reference proteome</keyword>
<dbReference type="GO" id="GO:0005524">
    <property type="term" value="F:ATP binding"/>
    <property type="evidence" value="ECO:0007669"/>
    <property type="project" value="UniProtKB-KW"/>
</dbReference>
<accession>A0A846XGB5</accession>
<keyword evidence="4 6" id="KW-0067">ATP-binding</keyword>
<evidence type="ECO:0000256" key="1">
    <source>
        <dbReference type="ARBA" id="ARBA00005417"/>
    </source>
</evidence>
<dbReference type="CDD" id="cd03230">
    <property type="entry name" value="ABC_DR_subfamily_A"/>
    <property type="match status" value="1"/>
</dbReference>
<dbReference type="GO" id="GO:0016887">
    <property type="term" value="F:ATP hydrolysis activity"/>
    <property type="evidence" value="ECO:0007669"/>
    <property type="project" value="InterPro"/>
</dbReference>
<evidence type="ECO:0000313" key="6">
    <source>
        <dbReference type="EMBL" id="NKY32924.1"/>
    </source>
</evidence>
<dbReference type="InterPro" id="IPR017871">
    <property type="entry name" value="ABC_transporter-like_CS"/>
</dbReference>
<dbReference type="AlphaFoldDB" id="A0A846XGB5"/>
<dbReference type="InterPro" id="IPR003593">
    <property type="entry name" value="AAA+_ATPase"/>
</dbReference>
<dbReference type="PANTHER" id="PTHR43335:SF4">
    <property type="entry name" value="ABC TRANSPORTER, ATP-BINDING PROTEIN"/>
    <property type="match status" value="1"/>
</dbReference>
<evidence type="ECO:0000259" key="5">
    <source>
        <dbReference type="PROSITE" id="PS50893"/>
    </source>
</evidence>
<protein>
    <submittedName>
        <fullName evidence="6">ABC transporter ATP-binding protein</fullName>
    </submittedName>
</protein>
<organism evidence="6 7">
    <name type="scientific">Nocardia speluncae</name>
    <dbReference type="NCBI Taxonomy" id="419477"/>
    <lineage>
        <taxon>Bacteria</taxon>
        <taxon>Bacillati</taxon>
        <taxon>Actinomycetota</taxon>
        <taxon>Actinomycetes</taxon>
        <taxon>Mycobacteriales</taxon>
        <taxon>Nocardiaceae</taxon>
        <taxon>Nocardia</taxon>
    </lineage>
</organism>
<dbReference type="InterPro" id="IPR027417">
    <property type="entry name" value="P-loop_NTPase"/>
</dbReference>
<evidence type="ECO:0000256" key="2">
    <source>
        <dbReference type="ARBA" id="ARBA00022448"/>
    </source>
</evidence>
<comment type="similarity">
    <text evidence="1">Belongs to the ABC transporter superfamily.</text>
</comment>
<reference evidence="6 7" key="1">
    <citation type="submission" date="2020-04" db="EMBL/GenBank/DDBJ databases">
        <title>MicrobeNet Type strains.</title>
        <authorList>
            <person name="Nicholson A.C."/>
        </authorList>
    </citation>
    <scope>NUCLEOTIDE SEQUENCE [LARGE SCALE GENOMIC DNA]</scope>
    <source>
        <strain evidence="6 7">DSM 45078</strain>
    </source>
</reference>
<evidence type="ECO:0000256" key="4">
    <source>
        <dbReference type="ARBA" id="ARBA00022840"/>
    </source>
</evidence>
<gene>
    <name evidence="6" type="ORF">HGA13_07535</name>
</gene>
<dbReference type="SMART" id="SM00382">
    <property type="entry name" value="AAA"/>
    <property type="match status" value="1"/>
</dbReference>
<dbReference type="PROSITE" id="PS00211">
    <property type="entry name" value="ABC_TRANSPORTER_1"/>
    <property type="match status" value="1"/>
</dbReference>
<dbReference type="PANTHER" id="PTHR43335">
    <property type="entry name" value="ABC TRANSPORTER, ATP-BINDING PROTEIN"/>
    <property type="match status" value="1"/>
</dbReference>
<dbReference type="PROSITE" id="PS50893">
    <property type="entry name" value="ABC_TRANSPORTER_2"/>
    <property type="match status" value="1"/>
</dbReference>
<sequence>MEVAAMIELAGLTKTYRHTVALDDVTVQIPAGVVFGYVGPNGAGKTTTIRILAGLMRPTRGSARICGADTVREREKAQDHIGYLPGQFVAYPDLTGAQYLDYLAHLHGGVDPKRRRGIAERLDLDLATRIGAMSHGNRQKVGIVQAFMTEPDALVLDEPTTGLDPLVQREFLAMVRESRDNGCTVFLSSHVLSEVEAVADSVGMLRKGRLIDVGAVAEFTGRTLRRLDVTFGARPPDTARLRGLAEVRNVQQDSQHIQIEVQGSTAELLKAIAPYDVVDIASHEPDLEEIFLSHYGQD</sequence>
<dbReference type="SUPFAM" id="SSF52540">
    <property type="entry name" value="P-loop containing nucleoside triphosphate hydrolases"/>
    <property type="match status" value="1"/>
</dbReference>
<feature type="domain" description="ABC transporter" evidence="5">
    <location>
        <begin position="7"/>
        <end position="232"/>
    </location>
</feature>
<dbReference type="Pfam" id="PF00005">
    <property type="entry name" value="ABC_tran"/>
    <property type="match status" value="1"/>
</dbReference>
<keyword evidence="2" id="KW-0813">Transport</keyword>
<comment type="caution">
    <text evidence="6">The sequence shown here is derived from an EMBL/GenBank/DDBJ whole genome shotgun (WGS) entry which is preliminary data.</text>
</comment>
<dbReference type="InterPro" id="IPR003439">
    <property type="entry name" value="ABC_transporter-like_ATP-bd"/>
</dbReference>
<proteinExistence type="inferred from homology"/>
<keyword evidence="3" id="KW-0547">Nucleotide-binding</keyword>
<dbReference type="EMBL" id="JAAXOO010000002">
    <property type="protein sequence ID" value="NKY32924.1"/>
    <property type="molecule type" value="Genomic_DNA"/>
</dbReference>
<evidence type="ECO:0000313" key="7">
    <source>
        <dbReference type="Proteomes" id="UP000565715"/>
    </source>
</evidence>
<dbReference type="Proteomes" id="UP000565715">
    <property type="component" value="Unassembled WGS sequence"/>
</dbReference>
<evidence type="ECO:0000256" key="3">
    <source>
        <dbReference type="ARBA" id="ARBA00022741"/>
    </source>
</evidence>